<evidence type="ECO:0000313" key="3">
    <source>
        <dbReference type="WBParaSite" id="ECPE_0001685901-mRNA-1"/>
    </source>
</evidence>
<sequence>MRIRISSPNANHNNWRCGHFEPMESCNLEYLNVHASTHEFEDYLERFEIWCITRKRLDGERKTANILTVIGKDAYSLLKNLVFPDAPISLSCESVKSLLLKHLQPANFEAAERAKLHLLTCGGSQSVRYFILQLQTQASRCNFGDQLQIQLRDRLIAGINCPELQQKLLLMHDYTFQLAKAVCEQYWANVKDA</sequence>
<evidence type="ECO:0000313" key="2">
    <source>
        <dbReference type="Proteomes" id="UP000272942"/>
    </source>
</evidence>
<evidence type="ECO:0000313" key="1">
    <source>
        <dbReference type="EMBL" id="VDP94089.1"/>
    </source>
</evidence>
<dbReference type="WBParaSite" id="ECPE_0001685901-mRNA-1">
    <property type="protein sequence ID" value="ECPE_0001685901-mRNA-1"/>
    <property type="gene ID" value="ECPE_0001685901"/>
</dbReference>
<accession>A0A183BC81</accession>
<dbReference type="OrthoDB" id="6220613at2759"/>
<organism evidence="3">
    <name type="scientific">Echinostoma caproni</name>
    <dbReference type="NCBI Taxonomy" id="27848"/>
    <lineage>
        <taxon>Eukaryota</taxon>
        <taxon>Metazoa</taxon>
        <taxon>Spiralia</taxon>
        <taxon>Lophotrochozoa</taxon>
        <taxon>Platyhelminthes</taxon>
        <taxon>Trematoda</taxon>
        <taxon>Digenea</taxon>
        <taxon>Plagiorchiida</taxon>
        <taxon>Echinostomata</taxon>
        <taxon>Echinostomatoidea</taxon>
        <taxon>Echinostomatidae</taxon>
        <taxon>Echinostoma</taxon>
    </lineage>
</organism>
<reference evidence="1 2" key="2">
    <citation type="submission" date="2018-11" db="EMBL/GenBank/DDBJ databases">
        <authorList>
            <consortium name="Pathogen Informatics"/>
        </authorList>
    </citation>
    <scope>NUCLEOTIDE SEQUENCE [LARGE SCALE GENOMIC DNA]</scope>
    <source>
        <strain evidence="1 2">Egypt</strain>
    </source>
</reference>
<dbReference type="AlphaFoldDB" id="A0A183BC81"/>
<name>A0A183BC81_9TREM</name>
<dbReference type="EMBL" id="UZAN01066039">
    <property type="protein sequence ID" value="VDP94089.1"/>
    <property type="molecule type" value="Genomic_DNA"/>
</dbReference>
<reference evidence="3" key="1">
    <citation type="submission" date="2016-06" db="UniProtKB">
        <authorList>
            <consortium name="WormBaseParasite"/>
        </authorList>
    </citation>
    <scope>IDENTIFICATION</scope>
</reference>
<proteinExistence type="predicted"/>
<dbReference type="Proteomes" id="UP000272942">
    <property type="component" value="Unassembled WGS sequence"/>
</dbReference>
<dbReference type="PANTHER" id="PTHR33198">
    <property type="entry name" value="ANK_REP_REGION DOMAIN-CONTAINING PROTEIN-RELATED"/>
    <property type="match status" value="1"/>
</dbReference>
<gene>
    <name evidence="1" type="ORF">ECPE_LOCUS16816</name>
</gene>
<keyword evidence="2" id="KW-1185">Reference proteome</keyword>
<dbReference type="PANTHER" id="PTHR33198:SF19">
    <property type="entry name" value="CCHC-TYPE DOMAIN-CONTAINING PROTEIN"/>
    <property type="match status" value="1"/>
</dbReference>
<protein>
    <submittedName>
        <fullName evidence="1 3">Uncharacterized protein</fullName>
    </submittedName>
</protein>